<sequence>MSYGNNNKGNAGNGGFDLANYETVKQRKVRLRKDYPNSIIHPMTISGIGYANNFVMHVAMVWKEKTEMSLTPEVVAAISDLAKSATHDNAGIVATTIAIMTRADSVGHSLSLAGGPKADKNAWVENSEESAVGRALDNLGYHSGSCSQEEMIKVGYTEATQQQRVRLENEINGILMDLAARQVNLVQLHQECIRRTRPFQQLHELSVDELTTIQNFLTSNQPITA</sequence>
<protein>
    <submittedName>
        <fullName evidence="1">Uncharacterized protein</fullName>
    </submittedName>
</protein>
<proteinExistence type="predicted"/>
<dbReference type="Proteomes" id="UP000479114">
    <property type="component" value="Plasmid unnamed2"/>
</dbReference>
<evidence type="ECO:0000313" key="2">
    <source>
        <dbReference type="Proteomes" id="UP000479114"/>
    </source>
</evidence>
<reference evidence="1 2" key="1">
    <citation type="submission" date="2020-02" db="EMBL/GenBank/DDBJ databases">
        <title>Paenibacillus sp. nov., isolated from rhizosphere soil of tomato.</title>
        <authorList>
            <person name="Weon H.-Y."/>
            <person name="Lee S.A."/>
        </authorList>
    </citation>
    <scope>NUCLEOTIDE SEQUENCE [LARGE SCALE GENOMIC DNA]</scope>
    <source>
        <strain evidence="1 2">14171R-81</strain>
        <plasmid evidence="1 2">unnamed2</plasmid>
    </source>
</reference>
<dbReference type="EMBL" id="CP048288">
    <property type="protein sequence ID" value="QHW35779.1"/>
    <property type="molecule type" value="Genomic_DNA"/>
</dbReference>
<dbReference type="KEGG" id="prz:GZH47_33335"/>
<geneLocation type="plasmid" evidence="1 2">
    <name>unnamed2</name>
</geneLocation>
<accession>A0A6C0PBG2</accession>
<evidence type="ECO:0000313" key="1">
    <source>
        <dbReference type="EMBL" id="QHW35779.1"/>
    </source>
</evidence>
<keyword evidence="1" id="KW-0614">Plasmid</keyword>
<keyword evidence="2" id="KW-1185">Reference proteome</keyword>
<organism evidence="1 2">
    <name type="scientific">Paenibacillus rhizovicinus</name>
    <dbReference type="NCBI Taxonomy" id="2704463"/>
    <lineage>
        <taxon>Bacteria</taxon>
        <taxon>Bacillati</taxon>
        <taxon>Bacillota</taxon>
        <taxon>Bacilli</taxon>
        <taxon>Bacillales</taxon>
        <taxon>Paenibacillaceae</taxon>
        <taxon>Paenibacillus</taxon>
    </lineage>
</organism>
<dbReference type="RefSeq" id="WP_162645913.1">
    <property type="nucleotide sequence ID" value="NZ_CP048288.1"/>
</dbReference>
<gene>
    <name evidence="1" type="ORF">GZH47_33335</name>
</gene>
<dbReference type="AlphaFoldDB" id="A0A6C0PBG2"/>
<name>A0A6C0PBG2_9BACL</name>